<sequence length="103" mass="12004">MPPPTPPFWQRVVVGTLATIAGVYVMWDTGRDFEFVKFTPHLEEEIERRKRESIGMSMRHTDTRTLDYTPEAKERLKKLVEEKNAKEIAKEIAKENAKENAKD</sequence>
<evidence type="ECO:0000313" key="3">
    <source>
        <dbReference type="Proteomes" id="UP000095085"/>
    </source>
</evidence>
<dbReference type="Proteomes" id="UP000095085">
    <property type="component" value="Unassembled WGS sequence"/>
</dbReference>
<keyword evidence="3" id="KW-1185">Reference proteome</keyword>
<accession>A0A1E4RC10</accession>
<dbReference type="OrthoDB" id="4084571at2759"/>
<reference evidence="3" key="1">
    <citation type="submission" date="2016-05" db="EMBL/GenBank/DDBJ databases">
        <title>Comparative genomics of biotechnologically important yeasts.</title>
        <authorList>
            <consortium name="DOE Joint Genome Institute"/>
            <person name="Riley R."/>
            <person name="Haridas S."/>
            <person name="Wolfe K.H."/>
            <person name="Lopes M.R."/>
            <person name="Hittinger C.T."/>
            <person name="Goker M."/>
            <person name="Salamov A."/>
            <person name="Wisecaver J."/>
            <person name="Long T.M."/>
            <person name="Aerts A.L."/>
            <person name="Barry K."/>
            <person name="Choi C."/>
            <person name="Clum A."/>
            <person name="Coughlan A.Y."/>
            <person name="Deshpande S."/>
            <person name="Douglass A.P."/>
            <person name="Hanson S.J."/>
            <person name="Klenk H.-P."/>
            <person name="Labutti K."/>
            <person name="Lapidus A."/>
            <person name="Lindquist E."/>
            <person name="Lipzen A."/>
            <person name="Meier-Kolthoff J.P."/>
            <person name="Ohm R.A."/>
            <person name="Otillar R.P."/>
            <person name="Pangilinan J."/>
            <person name="Peng Y."/>
            <person name="Rokas A."/>
            <person name="Rosa C.A."/>
            <person name="Scheuner C."/>
            <person name="Sibirny A.A."/>
            <person name="Slot J.C."/>
            <person name="Stielow J.B."/>
            <person name="Sun H."/>
            <person name="Kurtzman C.P."/>
            <person name="Blackwell M."/>
            <person name="Grigoriev I.V."/>
            <person name="Jeffries T.W."/>
        </authorList>
    </citation>
    <scope>NUCLEOTIDE SEQUENCE [LARGE SCALE GENOMIC DNA]</scope>
    <source>
        <strain evidence="3">NRRL Y-1933</strain>
    </source>
</reference>
<gene>
    <name evidence="2" type="ORF">HYPBUDRAFT_154128</name>
</gene>
<keyword evidence="1" id="KW-0472">Membrane</keyword>
<keyword evidence="1" id="KW-0812">Transmembrane</keyword>
<dbReference type="RefSeq" id="XP_020073848.1">
    <property type="nucleotide sequence ID" value="XM_020221916.1"/>
</dbReference>
<organism evidence="2 3">
    <name type="scientific">Hyphopichia burtonii NRRL Y-1933</name>
    <dbReference type="NCBI Taxonomy" id="984485"/>
    <lineage>
        <taxon>Eukaryota</taxon>
        <taxon>Fungi</taxon>
        <taxon>Dikarya</taxon>
        <taxon>Ascomycota</taxon>
        <taxon>Saccharomycotina</taxon>
        <taxon>Pichiomycetes</taxon>
        <taxon>Debaryomycetaceae</taxon>
        <taxon>Hyphopichia</taxon>
    </lineage>
</organism>
<dbReference type="AlphaFoldDB" id="A0A1E4RC10"/>
<feature type="transmembrane region" description="Helical" evidence="1">
    <location>
        <begin position="6"/>
        <end position="27"/>
    </location>
</feature>
<name>A0A1E4RC10_9ASCO</name>
<evidence type="ECO:0000313" key="2">
    <source>
        <dbReference type="EMBL" id="ODV64781.1"/>
    </source>
</evidence>
<keyword evidence="1" id="KW-1133">Transmembrane helix</keyword>
<evidence type="ECO:0000256" key="1">
    <source>
        <dbReference type="SAM" id="Phobius"/>
    </source>
</evidence>
<dbReference type="GeneID" id="30996465"/>
<dbReference type="EMBL" id="KV454546">
    <property type="protein sequence ID" value="ODV64781.1"/>
    <property type="molecule type" value="Genomic_DNA"/>
</dbReference>
<protein>
    <submittedName>
        <fullName evidence="2">Uncharacterized protein</fullName>
    </submittedName>
</protein>
<proteinExistence type="predicted"/>